<dbReference type="InterPro" id="IPR009875">
    <property type="entry name" value="PilZ_domain"/>
</dbReference>
<name>A0A917CI78_9GAMM</name>
<dbReference type="EMBL" id="BMEO01000002">
    <property type="protein sequence ID" value="GGF86620.1"/>
    <property type="molecule type" value="Genomic_DNA"/>
</dbReference>
<dbReference type="SUPFAM" id="SSF141371">
    <property type="entry name" value="PilZ domain-like"/>
    <property type="match status" value="1"/>
</dbReference>
<dbReference type="AlphaFoldDB" id="A0A917CI78"/>
<dbReference type="Pfam" id="PF07238">
    <property type="entry name" value="PilZ"/>
    <property type="match status" value="1"/>
</dbReference>
<protein>
    <recommendedName>
        <fullName evidence="1">PilZ domain-containing protein</fullName>
    </recommendedName>
</protein>
<accession>A0A917CI78</accession>
<evidence type="ECO:0000313" key="2">
    <source>
        <dbReference type="EMBL" id="GGF86620.1"/>
    </source>
</evidence>
<feature type="domain" description="PilZ" evidence="1">
    <location>
        <begin position="3"/>
        <end position="104"/>
    </location>
</feature>
<dbReference type="Gene3D" id="2.40.10.220">
    <property type="entry name" value="predicted glycosyltransferase like domains"/>
    <property type="match status" value="1"/>
</dbReference>
<comment type="caution">
    <text evidence="2">The sequence shown here is derived from an EMBL/GenBank/DDBJ whole genome shotgun (WGS) entry which is preliminary data.</text>
</comment>
<dbReference type="GO" id="GO:0035438">
    <property type="term" value="F:cyclic-di-GMP binding"/>
    <property type="evidence" value="ECO:0007669"/>
    <property type="project" value="InterPro"/>
</dbReference>
<keyword evidence="3" id="KW-1185">Reference proteome</keyword>
<dbReference type="RefSeq" id="WP_188364061.1">
    <property type="nucleotide sequence ID" value="NZ_BAABJF010000032.1"/>
</dbReference>
<proteinExistence type="predicted"/>
<evidence type="ECO:0000313" key="3">
    <source>
        <dbReference type="Proteomes" id="UP000605253"/>
    </source>
</evidence>
<gene>
    <name evidence="2" type="ORF">GCM10011365_04550</name>
</gene>
<evidence type="ECO:0000259" key="1">
    <source>
        <dbReference type="Pfam" id="PF07238"/>
    </source>
</evidence>
<organism evidence="2 3">
    <name type="scientific">Marinicella pacifica</name>
    <dbReference type="NCBI Taxonomy" id="1171543"/>
    <lineage>
        <taxon>Bacteria</taxon>
        <taxon>Pseudomonadati</taxon>
        <taxon>Pseudomonadota</taxon>
        <taxon>Gammaproteobacteria</taxon>
        <taxon>Lysobacterales</taxon>
        <taxon>Marinicellaceae</taxon>
        <taxon>Marinicella</taxon>
    </lineage>
</organism>
<sequence>MVEKRAHQRVHPATGSEVSNVMTEKNIGRVVDISQNGFLLSSRESVKPGMILQLSLRLKELAPKTIELGAECIWSDHQDSGLTFAGFQIIDIGKIDEQLLTTVVQQLAVD</sequence>
<reference evidence="2" key="1">
    <citation type="journal article" date="2014" name="Int. J. Syst. Evol. Microbiol.">
        <title>Complete genome sequence of Corynebacterium casei LMG S-19264T (=DSM 44701T), isolated from a smear-ripened cheese.</title>
        <authorList>
            <consortium name="US DOE Joint Genome Institute (JGI-PGF)"/>
            <person name="Walter F."/>
            <person name="Albersmeier A."/>
            <person name="Kalinowski J."/>
            <person name="Ruckert C."/>
        </authorList>
    </citation>
    <scope>NUCLEOTIDE SEQUENCE</scope>
    <source>
        <strain evidence="2">CGMCC 1.12181</strain>
    </source>
</reference>
<reference evidence="2" key="2">
    <citation type="submission" date="2020-09" db="EMBL/GenBank/DDBJ databases">
        <authorList>
            <person name="Sun Q."/>
            <person name="Zhou Y."/>
        </authorList>
    </citation>
    <scope>NUCLEOTIDE SEQUENCE</scope>
    <source>
        <strain evidence="2">CGMCC 1.12181</strain>
    </source>
</reference>
<dbReference type="Proteomes" id="UP000605253">
    <property type="component" value="Unassembled WGS sequence"/>
</dbReference>